<keyword evidence="3" id="KW-1185">Reference proteome</keyword>
<keyword evidence="1" id="KW-0732">Signal</keyword>
<evidence type="ECO:0000256" key="1">
    <source>
        <dbReference type="SAM" id="SignalP"/>
    </source>
</evidence>
<dbReference type="EMBL" id="KZ825493">
    <property type="protein sequence ID" value="PYI32338.1"/>
    <property type="molecule type" value="Genomic_DNA"/>
</dbReference>
<dbReference type="AlphaFoldDB" id="A0A2V5I6E5"/>
<name>A0A2V5I6E5_9EURO</name>
<dbReference type="Proteomes" id="UP000248817">
    <property type="component" value="Unassembled WGS sequence"/>
</dbReference>
<sequence length="137" mass="15443">MPLLHCLLFRLFDFLVSSQAGKTTYFHDRLQKEVSNLICHLFLEQTHSAPTGDVNPLSPGRKHATCETYTSHSRGTVENELLLPWGSSERPMLSKEQTRERGPTSSHATWILLSMQSGDGLERKGIMKDIDMLGIEC</sequence>
<protein>
    <recommendedName>
        <fullName evidence="4">Secreted protein</fullName>
    </recommendedName>
</protein>
<evidence type="ECO:0008006" key="4">
    <source>
        <dbReference type="Google" id="ProtNLM"/>
    </source>
</evidence>
<feature type="chain" id="PRO_5016037114" description="Secreted protein" evidence="1">
    <location>
        <begin position="21"/>
        <end position="137"/>
    </location>
</feature>
<evidence type="ECO:0000313" key="2">
    <source>
        <dbReference type="EMBL" id="PYI32338.1"/>
    </source>
</evidence>
<accession>A0A2V5I6E5</accession>
<gene>
    <name evidence="2" type="ORF">BP00DRAFT_154993</name>
</gene>
<evidence type="ECO:0000313" key="3">
    <source>
        <dbReference type="Proteomes" id="UP000248817"/>
    </source>
</evidence>
<feature type="signal peptide" evidence="1">
    <location>
        <begin position="1"/>
        <end position="20"/>
    </location>
</feature>
<organism evidence="2 3">
    <name type="scientific">Aspergillus indologenus CBS 114.80</name>
    <dbReference type="NCBI Taxonomy" id="1450541"/>
    <lineage>
        <taxon>Eukaryota</taxon>
        <taxon>Fungi</taxon>
        <taxon>Dikarya</taxon>
        <taxon>Ascomycota</taxon>
        <taxon>Pezizomycotina</taxon>
        <taxon>Eurotiomycetes</taxon>
        <taxon>Eurotiomycetidae</taxon>
        <taxon>Eurotiales</taxon>
        <taxon>Aspergillaceae</taxon>
        <taxon>Aspergillus</taxon>
        <taxon>Aspergillus subgen. Circumdati</taxon>
    </lineage>
</organism>
<reference evidence="2 3" key="1">
    <citation type="submission" date="2018-02" db="EMBL/GenBank/DDBJ databases">
        <title>The genomes of Aspergillus section Nigri reveals drivers in fungal speciation.</title>
        <authorList>
            <consortium name="DOE Joint Genome Institute"/>
            <person name="Vesth T.C."/>
            <person name="Nybo J."/>
            <person name="Theobald S."/>
            <person name="Brandl J."/>
            <person name="Frisvad J.C."/>
            <person name="Nielsen K.F."/>
            <person name="Lyhne E.K."/>
            <person name="Kogle M.E."/>
            <person name="Kuo A."/>
            <person name="Riley R."/>
            <person name="Clum A."/>
            <person name="Nolan M."/>
            <person name="Lipzen A."/>
            <person name="Salamov A."/>
            <person name="Henrissat B."/>
            <person name="Wiebenga A."/>
            <person name="De vries R.P."/>
            <person name="Grigoriev I.V."/>
            <person name="Mortensen U.H."/>
            <person name="Andersen M.R."/>
            <person name="Baker S.E."/>
        </authorList>
    </citation>
    <scope>NUCLEOTIDE SEQUENCE [LARGE SCALE GENOMIC DNA]</scope>
    <source>
        <strain evidence="2 3">CBS 114.80</strain>
    </source>
</reference>
<proteinExistence type="predicted"/>